<dbReference type="GO" id="GO:0071028">
    <property type="term" value="P:nuclear mRNA surveillance"/>
    <property type="evidence" value="ECO:0007669"/>
    <property type="project" value="TreeGrafter"/>
</dbReference>
<keyword evidence="8" id="KW-0694">RNA-binding</keyword>
<dbReference type="InterPro" id="IPR015847">
    <property type="entry name" value="ExoRNase_PH_dom2"/>
</dbReference>
<dbReference type="FunFam" id="3.30.230.70:FF:000005">
    <property type="entry name" value="Exosome complex component RRP45"/>
    <property type="match status" value="1"/>
</dbReference>
<evidence type="ECO:0000259" key="11">
    <source>
        <dbReference type="Pfam" id="PF01138"/>
    </source>
</evidence>
<evidence type="ECO:0000256" key="1">
    <source>
        <dbReference type="ARBA" id="ARBA00004496"/>
    </source>
</evidence>
<sequence length="298" mass="33379">MSTNEHQFLLKALEEGLRLDGRKPMQMRHLNIEVGPDYGQVLVSLGDAKVVVRISSEIVTPYEDRPFEGIFQVSSELDGMGHPSFNEASHRQEEEVMLSRLIEKAIRRSNALDLESLCIIAGQKCWSVRADVHIIDYDGNMTDTVCIGVIAGLLHFKKPDISIKNGTVILHDMSEREPVPLSILHIPICVTFQIYSSGSMEDNVKGDGREFVIVDATLKEEALTQGTITLTLNSNKELCQMSKSGGINLEVDEILSLTNEAQIIVDDFTKYIKDTIKKDEELRVNPLQKELQVVNSRE</sequence>
<dbReference type="GO" id="GO:0071035">
    <property type="term" value="P:nuclear polyadenylation-dependent rRNA catabolic process"/>
    <property type="evidence" value="ECO:0007669"/>
    <property type="project" value="TreeGrafter"/>
</dbReference>
<feature type="domain" description="Exoribonuclease phosphorolytic" evidence="12">
    <location>
        <begin position="186"/>
        <end position="257"/>
    </location>
</feature>
<dbReference type="GO" id="GO:0005730">
    <property type="term" value="C:nucleolus"/>
    <property type="evidence" value="ECO:0007669"/>
    <property type="project" value="UniProtKB-SubCell"/>
</dbReference>
<evidence type="ECO:0000256" key="4">
    <source>
        <dbReference type="ARBA" id="ARBA00019572"/>
    </source>
</evidence>
<accession>A0A1B2JGR4</accession>
<name>A0A1B2JGR4_PICPA</name>
<dbReference type="PANTHER" id="PTHR11097">
    <property type="entry name" value="EXOSOME COMPLEX EXONUCLEASE RIBOSOMAL RNA PROCESSING PROTEIN"/>
    <property type="match status" value="1"/>
</dbReference>
<evidence type="ECO:0000313" key="14">
    <source>
        <dbReference type="Proteomes" id="UP000094565"/>
    </source>
</evidence>
<comment type="similarity">
    <text evidence="3">Belongs to the RNase PH family.</text>
</comment>
<dbReference type="AlphaFoldDB" id="A0A1B2JGR4"/>
<evidence type="ECO:0000259" key="12">
    <source>
        <dbReference type="Pfam" id="PF03725"/>
    </source>
</evidence>
<dbReference type="SUPFAM" id="SSF54211">
    <property type="entry name" value="Ribosomal protein S5 domain 2-like"/>
    <property type="match status" value="1"/>
</dbReference>
<dbReference type="InterPro" id="IPR020568">
    <property type="entry name" value="Ribosomal_Su5_D2-typ_SF"/>
</dbReference>
<gene>
    <name evidence="13" type="primary">RRP45</name>
    <name evidence="13" type="ORF">ATY40_BA7503550</name>
</gene>
<dbReference type="SUPFAM" id="SSF55666">
    <property type="entry name" value="Ribonuclease PH domain 2-like"/>
    <property type="match status" value="1"/>
</dbReference>
<keyword evidence="6" id="KW-0698">rRNA processing</keyword>
<keyword evidence="9" id="KW-0539">Nucleus</keyword>
<dbReference type="InterPro" id="IPR001247">
    <property type="entry name" value="ExoRNase_PH_dom1"/>
</dbReference>
<dbReference type="EMBL" id="CP014586">
    <property type="protein sequence ID" value="ANZ77071.1"/>
    <property type="molecule type" value="Genomic_DNA"/>
</dbReference>
<evidence type="ECO:0000256" key="10">
    <source>
        <dbReference type="ARBA" id="ARBA00077933"/>
    </source>
</evidence>
<dbReference type="Pfam" id="PF01138">
    <property type="entry name" value="RNase_PH"/>
    <property type="match status" value="1"/>
</dbReference>
<dbReference type="InterPro" id="IPR027408">
    <property type="entry name" value="PNPase/RNase_PH_dom_sf"/>
</dbReference>
<evidence type="ECO:0000256" key="6">
    <source>
        <dbReference type="ARBA" id="ARBA00022552"/>
    </source>
</evidence>
<dbReference type="Pfam" id="PF03725">
    <property type="entry name" value="RNase_PH_C"/>
    <property type="match status" value="1"/>
</dbReference>
<organism evidence="13 14">
    <name type="scientific">Komagataella pastoris</name>
    <name type="common">Yeast</name>
    <name type="synonym">Pichia pastoris</name>
    <dbReference type="NCBI Taxonomy" id="4922"/>
    <lineage>
        <taxon>Eukaryota</taxon>
        <taxon>Fungi</taxon>
        <taxon>Dikarya</taxon>
        <taxon>Ascomycota</taxon>
        <taxon>Saccharomycotina</taxon>
        <taxon>Pichiomycetes</taxon>
        <taxon>Pichiales</taxon>
        <taxon>Pichiaceae</taxon>
        <taxon>Komagataella</taxon>
    </lineage>
</organism>
<evidence type="ECO:0000256" key="3">
    <source>
        <dbReference type="ARBA" id="ARBA00006678"/>
    </source>
</evidence>
<evidence type="ECO:0000256" key="9">
    <source>
        <dbReference type="ARBA" id="ARBA00023242"/>
    </source>
</evidence>
<keyword evidence="7" id="KW-0271">Exosome</keyword>
<dbReference type="OrthoDB" id="10264038at2759"/>
<proteinExistence type="inferred from homology"/>
<dbReference type="Gene3D" id="3.30.230.70">
    <property type="entry name" value="GHMP Kinase, N-terminal domain"/>
    <property type="match status" value="1"/>
</dbReference>
<evidence type="ECO:0000256" key="5">
    <source>
        <dbReference type="ARBA" id="ARBA00022490"/>
    </source>
</evidence>
<evidence type="ECO:0000256" key="7">
    <source>
        <dbReference type="ARBA" id="ARBA00022835"/>
    </source>
</evidence>
<evidence type="ECO:0000256" key="2">
    <source>
        <dbReference type="ARBA" id="ARBA00004604"/>
    </source>
</evidence>
<evidence type="ECO:0000313" key="13">
    <source>
        <dbReference type="EMBL" id="ANZ77071.1"/>
    </source>
</evidence>
<comment type="subcellular location">
    <subcellularLocation>
        <location evidence="1">Cytoplasm</location>
    </subcellularLocation>
    <subcellularLocation>
        <location evidence="2">Nucleus</location>
        <location evidence="2">Nucleolus</location>
    </subcellularLocation>
</comment>
<reference evidence="13 14" key="1">
    <citation type="submission" date="2016-02" db="EMBL/GenBank/DDBJ databases">
        <title>Comparative genomic and transcriptomic foundation for Pichia pastoris.</title>
        <authorList>
            <person name="Love K.R."/>
            <person name="Shah K.A."/>
            <person name="Whittaker C.A."/>
            <person name="Wu J."/>
            <person name="Bartlett M.C."/>
            <person name="Ma D."/>
            <person name="Leeson R.L."/>
            <person name="Priest M."/>
            <person name="Young S.K."/>
            <person name="Love J.C."/>
        </authorList>
    </citation>
    <scope>NUCLEOTIDE SEQUENCE [LARGE SCALE GENOMIC DNA]</scope>
    <source>
        <strain evidence="13 14">ATCC 28485</strain>
    </source>
</reference>
<dbReference type="GO" id="GO:0034476">
    <property type="term" value="P:U5 snRNA 3'-end processing"/>
    <property type="evidence" value="ECO:0007669"/>
    <property type="project" value="TreeGrafter"/>
</dbReference>
<dbReference type="GO" id="GO:0000176">
    <property type="term" value="C:nuclear exosome (RNase complex)"/>
    <property type="evidence" value="ECO:0007669"/>
    <property type="project" value="UniProtKB-ARBA"/>
</dbReference>
<dbReference type="GO" id="GO:0000467">
    <property type="term" value="P:exonucleolytic trimming to generate mature 3'-end of 5.8S rRNA from tricistronic rRNA transcript (SSU-rRNA, 5.8S rRNA, LSU-rRNA)"/>
    <property type="evidence" value="ECO:0007669"/>
    <property type="project" value="UniProtKB-ARBA"/>
</dbReference>
<dbReference type="InterPro" id="IPR036345">
    <property type="entry name" value="ExoRNase_PH_dom2_sf"/>
</dbReference>
<feature type="domain" description="Exoribonuclease phosphorolytic" evidence="11">
    <location>
        <begin position="26"/>
        <end position="159"/>
    </location>
</feature>
<dbReference type="CDD" id="cd11368">
    <property type="entry name" value="RNase_PH_RRP45"/>
    <property type="match status" value="1"/>
</dbReference>
<dbReference type="GO" id="GO:0016075">
    <property type="term" value="P:rRNA catabolic process"/>
    <property type="evidence" value="ECO:0007669"/>
    <property type="project" value="TreeGrafter"/>
</dbReference>
<dbReference type="GO" id="GO:0034475">
    <property type="term" value="P:U4 snRNA 3'-end processing"/>
    <property type="evidence" value="ECO:0007669"/>
    <property type="project" value="TreeGrafter"/>
</dbReference>
<dbReference type="GO" id="GO:0034473">
    <property type="term" value="P:U1 snRNA 3'-end processing"/>
    <property type="evidence" value="ECO:0007669"/>
    <property type="project" value="TreeGrafter"/>
</dbReference>
<dbReference type="InterPro" id="IPR050590">
    <property type="entry name" value="Exosome_comp_Rrp42_subfam"/>
</dbReference>
<dbReference type="InterPro" id="IPR033100">
    <property type="entry name" value="Rrp45"/>
</dbReference>
<dbReference type="GO" id="GO:0000177">
    <property type="term" value="C:cytoplasmic exosome (RNase complex)"/>
    <property type="evidence" value="ECO:0007669"/>
    <property type="project" value="TreeGrafter"/>
</dbReference>
<dbReference type="Proteomes" id="UP000094565">
    <property type="component" value="Chromosome 3"/>
</dbReference>
<keyword evidence="5" id="KW-0963">Cytoplasm</keyword>
<dbReference type="PANTHER" id="PTHR11097:SF14">
    <property type="entry name" value="EXOSOME COMPLEX COMPONENT RRP45"/>
    <property type="match status" value="1"/>
</dbReference>
<evidence type="ECO:0000256" key="8">
    <source>
        <dbReference type="ARBA" id="ARBA00022884"/>
    </source>
</evidence>
<protein>
    <recommendedName>
        <fullName evidence="4">Exosome complex component RRP45</fullName>
    </recommendedName>
    <alternativeName>
        <fullName evidence="10">Ribosomal RNA-processing protein 45</fullName>
    </alternativeName>
</protein>
<keyword evidence="14" id="KW-1185">Reference proteome</keyword>
<dbReference type="GO" id="GO:0035925">
    <property type="term" value="F:mRNA 3'-UTR AU-rich region binding"/>
    <property type="evidence" value="ECO:0007669"/>
    <property type="project" value="TreeGrafter"/>
</dbReference>
<dbReference type="GO" id="GO:0071038">
    <property type="term" value="P:TRAMP-dependent tRNA surveillance pathway"/>
    <property type="evidence" value="ECO:0007669"/>
    <property type="project" value="TreeGrafter"/>
</dbReference>